<feature type="domain" description="Baseplate hub protein gp44/GpP-like second" evidence="3">
    <location>
        <begin position="93"/>
        <end position="175"/>
    </location>
</feature>
<organism evidence="4 5">
    <name type="scientific">Pelomonas aquatica</name>
    <dbReference type="NCBI Taxonomy" id="431058"/>
    <lineage>
        <taxon>Bacteria</taxon>
        <taxon>Pseudomonadati</taxon>
        <taxon>Pseudomonadota</taxon>
        <taxon>Betaproteobacteria</taxon>
        <taxon>Burkholderiales</taxon>
        <taxon>Sphaerotilaceae</taxon>
        <taxon>Roseateles</taxon>
    </lineage>
</organism>
<dbReference type="RefSeq" id="WP_268147077.1">
    <property type="nucleotide sequence ID" value="NZ_JAPPUW010000002.1"/>
</dbReference>
<evidence type="ECO:0000259" key="1">
    <source>
        <dbReference type="Pfam" id="PF21683"/>
    </source>
</evidence>
<proteinExistence type="predicted"/>
<keyword evidence="5" id="KW-1185">Reference proteome</keyword>
<reference evidence="4" key="1">
    <citation type="submission" date="2019-02" db="EMBL/GenBank/DDBJ databases">
        <title>Draft genome of the type strain Pelomonas aquatica CCUG 52575T.</title>
        <authorList>
            <person name="Gomila M."/>
            <person name="Lalucat J."/>
        </authorList>
    </citation>
    <scope>NUCLEOTIDE SEQUENCE</scope>
    <source>
        <strain evidence="4">CCUG 52575</strain>
    </source>
</reference>
<comment type="caution">
    <text evidence="4">The sequence shown here is derived from an EMBL/GenBank/DDBJ whole genome shotgun (WGS) entry which is preliminary data.</text>
</comment>
<accession>A0A9X4LEZ1</accession>
<dbReference type="EMBL" id="SGUG01000003">
    <property type="protein sequence ID" value="MDG0861332.1"/>
    <property type="molecule type" value="Genomic_DNA"/>
</dbReference>
<dbReference type="SUPFAM" id="SSF69279">
    <property type="entry name" value="Phage tail proteins"/>
    <property type="match status" value="2"/>
</dbReference>
<sequence length="357" mass="38044">MPDQLELLAGGRSHAGWESIRVTRSMEHGAGSFSLAVSERWPGLDAPRQVRPGERCEVRVAGETVITGYVDEVEASIDSSSHTVSVAGRDAVADLIDCSAVRKAGQWRGLRIEQIAAELAAPFGVRVRADVDTGKALTSFAIQEGETVFDAITRAARIRALLVVSDSTGGLLITRAASARVGTTLELGVNLLKCSVKSDWKDRYRDYLLKGQAPGSDYFNGAAAAQIAARAADGGMTRYRPLLITADAPDIAATLQQRAQWEANSRAARSLTVTAVVQGWRHAEGLWAPNMLATVVANELHLAAELMITAAEFGLSGTEGSTTTLTLTRADAYTLLPIKPMDDAGNFWTVPKAQAAK</sequence>
<evidence type="ECO:0000313" key="4">
    <source>
        <dbReference type="EMBL" id="MDG0861332.1"/>
    </source>
</evidence>
<feature type="domain" description="Baseplate hub protein gp44/GpP-like C-terminal" evidence="2">
    <location>
        <begin position="253"/>
        <end position="334"/>
    </location>
</feature>
<evidence type="ECO:0000259" key="3">
    <source>
        <dbReference type="Pfam" id="PF22255"/>
    </source>
</evidence>
<evidence type="ECO:0000313" key="5">
    <source>
        <dbReference type="Proteomes" id="UP001152766"/>
    </source>
</evidence>
<gene>
    <name evidence="4" type="ORF">EXJ73_02440</name>
</gene>
<dbReference type="InterPro" id="IPR049354">
    <property type="entry name" value="GpP-like_N"/>
</dbReference>
<dbReference type="Gene3D" id="3.55.50.10">
    <property type="entry name" value="Baseplate protein-like domains"/>
    <property type="match status" value="1"/>
</dbReference>
<protein>
    <recommendedName>
        <fullName evidence="6">Baseplate protein</fullName>
    </recommendedName>
</protein>
<dbReference type="InterPro" id="IPR053982">
    <property type="entry name" value="Gp44/GpP-like_C"/>
</dbReference>
<feature type="domain" description="Baseplate hub protein gp44-like N-terminal" evidence="1">
    <location>
        <begin position="5"/>
        <end position="90"/>
    </location>
</feature>
<dbReference type="Proteomes" id="UP001152766">
    <property type="component" value="Unassembled WGS sequence"/>
</dbReference>
<dbReference type="PIRSF" id="PIRSF004440">
    <property type="entry name" value="GpP"/>
    <property type="match status" value="1"/>
</dbReference>
<name>A0A9X4LEZ1_9BURK</name>
<dbReference type="Pfam" id="PF21929">
    <property type="entry name" value="GpP_4th"/>
    <property type="match status" value="1"/>
</dbReference>
<dbReference type="Gene3D" id="2.30.300.10">
    <property type="entry name" value="Baseplate protein-like domain - beta roll fold"/>
    <property type="match status" value="1"/>
</dbReference>
<dbReference type="Gene3D" id="3.30.1920.10">
    <property type="entry name" value="Baseplate protein-like domains - 2 layer sandwich fold"/>
    <property type="match status" value="1"/>
</dbReference>
<evidence type="ECO:0008006" key="6">
    <source>
        <dbReference type="Google" id="ProtNLM"/>
    </source>
</evidence>
<evidence type="ECO:0000259" key="2">
    <source>
        <dbReference type="Pfam" id="PF21929"/>
    </source>
</evidence>
<dbReference type="Pfam" id="PF21683">
    <property type="entry name" value="GpP-like_1st"/>
    <property type="match status" value="1"/>
</dbReference>
<dbReference type="AlphaFoldDB" id="A0A9X4LEZ1"/>
<dbReference type="InterPro" id="IPR023399">
    <property type="entry name" value="Baseplate-like_2-layer_sand"/>
</dbReference>
<dbReference type="Pfam" id="PF22255">
    <property type="entry name" value="Gp44-like_2nd"/>
    <property type="match status" value="1"/>
</dbReference>
<dbReference type="InterPro" id="IPR053981">
    <property type="entry name" value="Gp44/GpP-like_2nd"/>
</dbReference>
<dbReference type="InterPro" id="IPR026276">
    <property type="entry name" value="Baseplate_GpP"/>
</dbReference>